<dbReference type="OrthoDB" id="3700439at2"/>
<evidence type="ECO:0000256" key="2">
    <source>
        <dbReference type="SAM" id="Phobius"/>
    </source>
</evidence>
<feature type="transmembrane region" description="Helical" evidence="2">
    <location>
        <begin position="27"/>
        <end position="47"/>
    </location>
</feature>
<name>A0A4R5TXF7_9MICC</name>
<dbReference type="AlphaFoldDB" id="A0A4R5TXF7"/>
<dbReference type="RefSeq" id="WP_133404072.1">
    <property type="nucleotide sequence ID" value="NZ_SMTK01000003.1"/>
</dbReference>
<keyword evidence="2" id="KW-0472">Membrane</keyword>
<keyword evidence="2" id="KW-1133">Transmembrane helix</keyword>
<dbReference type="EMBL" id="SMTK01000003">
    <property type="protein sequence ID" value="TDK25842.1"/>
    <property type="molecule type" value="Genomic_DNA"/>
</dbReference>
<gene>
    <name evidence="3" type="ORF">E2F48_11510</name>
</gene>
<evidence type="ECO:0000256" key="1">
    <source>
        <dbReference type="SAM" id="MobiDB-lite"/>
    </source>
</evidence>
<feature type="region of interest" description="Disordered" evidence="1">
    <location>
        <begin position="237"/>
        <end position="267"/>
    </location>
</feature>
<proteinExistence type="predicted"/>
<protein>
    <submittedName>
        <fullName evidence="3">Uncharacterized protein</fullName>
    </submittedName>
</protein>
<dbReference type="Proteomes" id="UP000295411">
    <property type="component" value="Unassembled WGS sequence"/>
</dbReference>
<organism evidence="3 4">
    <name type="scientific">Arthrobacter crusticola</name>
    <dbReference type="NCBI Taxonomy" id="2547960"/>
    <lineage>
        <taxon>Bacteria</taxon>
        <taxon>Bacillati</taxon>
        <taxon>Actinomycetota</taxon>
        <taxon>Actinomycetes</taxon>
        <taxon>Micrococcales</taxon>
        <taxon>Micrococcaceae</taxon>
        <taxon>Arthrobacter</taxon>
    </lineage>
</organism>
<keyword evidence="4" id="KW-1185">Reference proteome</keyword>
<feature type="compositionally biased region" description="Basic and acidic residues" evidence="1">
    <location>
        <begin position="256"/>
        <end position="267"/>
    </location>
</feature>
<evidence type="ECO:0000313" key="3">
    <source>
        <dbReference type="EMBL" id="TDK25842.1"/>
    </source>
</evidence>
<evidence type="ECO:0000313" key="4">
    <source>
        <dbReference type="Proteomes" id="UP000295411"/>
    </source>
</evidence>
<accession>A0A4R5TXF7</accession>
<keyword evidence="2" id="KW-0812">Transmembrane</keyword>
<comment type="caution">
    <text evidence="3">The sequence shown here is derived from an EMBL/GenBank/DDBJ whole genome shotgun (WGS) entry which is preliminary data.</text>
</comment>
<sequence>MTENDWADLARGLISAVNDNGPNAAEIWSAVASWMTLLVAGAALWYARGQLSEASRAREQTKKLELEKSQPYVVMTMEESISPEFIDLVIRNYGQTAAFDVKVALSPWPTRSQEGVEDVQLPEVIPVMAPGQEWRTYWDTAQGRLKADLPDRHNGTVTYLGIDKELMSSKAILDWSIYKSRLRMVKYGLHHLAKAARDISDTHKKWTESAGGSLSVYARNGEAKDAALLRQHQEFLREEKIDRAAAPPPHRRRAARREESPTDEKGD</sequence>
<reference evidence="3 4" key="1">
    <citation type="submission" date="2019-03" db="EMBL/GenBank/DDBJ databases">
        <title>Arthrobacter sp. nov., an bacterium isolated from biocrust in Mu Us Desert.</title>
        <authorList>
            <person name="Lixiong L."/>
        </authorList>
    </citation>
    <scope>NUCLEOTIDE SEQUENCE [LARGE SCALE GENOMIC DNA]</scope>
    <source>
        <strain evidence="3 4">SLN-3</strain>
    </source>
</reference>